<comment type="similarity">
    <text evidence="2">Belongs to the nucleobase:cation symporter-2 (NCS2) (TC 2.A.40) family. Azg-like subfamily.</text>
</comment>
<comment type="caution">
    <text evidence="13">The sequence shown here is derived from an EMBL/GenBank/DDBJ whole genome shotgun (WGS) entry which is preliminary data.</text>
</comment>
<evidence type="ECO:0000256" key="4">
    <source>
        <dbReference type="ARBA" id="ARBA00022692"/>
    </source>
</evidence>
<dbReference type="PROSITE" id="PS00518">
    <property type="entry name" value="ZF_RING_1"/>
    <property type="match status" value="1"/>
</dbReference>
<evidence type="ECO:0000256" key="1">
    <source>
        <dbReference type="ARBA" id="ARBA00004141"/>
    </source>
</evidence>
<evidence type="ECO:0000256" key="2">
    <source>
        <dbReference type="ARBA" id="ARBA00005697"/>
    </source>
</evidence>
<keyword evidence="9 11" id="KW-0472">Membrane</keyword>
<dbReference type="GO" id="GO:0015854">
    <property type="term" value="P:guanine transport"/>
    <property type="evidence" value="ECO:0007669"/>
    <property type="project" value="TreeGrafter"/>
</dbReference>
<dbReference type="Gene3D" id="3.30.40.10">
    <property type="entry name" value="Zinc/RING finger domain, C3HC4 (zinc finger)"/>
    <property type="match status" value="1"/>
</dbReference>
<gene>
    <name evidence="13" type="ORF">GH714_040571</name>
</gene>
<evidence type="ECO:0000313" key="14">
    <source>
        <dbReference type="Proteomes" id="UP000467840"/>
    </source>
</evidence>
<keyword evidence="5" id="KW-0479">Metal-binding</keyword>
<sequence length="665" mass="73096">MSKTSSSWMKMETSLNDSVSRSKIGRFFKLEARKSSFTKEFRAATATFLTMAYIITVNATILSDSGVTCSVADCSPPVNQTMPSPDCVLKPNDGYQSCLDRAKSDLIVATILSSMIGSFAMGILANLPLGLAPGMGPNAYLAYNLVGFHGTGPISYKTAMAVVLVEGCAFLAISAFGLRAKLARLIPHPVRLACAAGIGLFIAFVGLQVHQGVGLVGPDPSTLVTVTACSSTNPATGECMAGKMHSPTFWLSSVGFLITCYGLVKGVKGSMIYGILFVTFISWIRGTAVTYFPYTPVGESNFKYFKKVVDFHKIQTTAGAISFSNFNTGDVWVALATLLYVDVLATTGTLYSMAEIGGFVNDKGRFEGEYMAFMVDAGSTIVGVPPWAIGPSLVIVGILMMKVVKDINWEDMKEAVPAFMTMLLMPLTYSIANGIIGGIGLYIALNLYDYAVKLVRWLMKMRRMVGGFYTKRQEWFLSANETGLQSLGTHLFAVTPVDGLFVYMSTFKLFKSFPHSFISAVILPSLQYLHGDSMELDTTQEEGCMEVVKKRLEERRKLSDTDLEREDECGICLEPCTKMVVPSCCHTMCINCYHDWNTRSESCPFCRGSLKRVNSGDLWVLTCNKDVVDTETVLREDMLRFYLYINSLPKDVPDALFLMYYEYLI</sequence>
<accession>A0A6A6KYM9</accession>
<dbReference type="EMBL" id="JAAGAX010000014">
    <property type="protein sequence ID" value="KAF2293225.1"/>
    <property type="molecule type" value="Genomic_DNA"/>
</dbReference>
<dbReference type="PROSITE" id="PS50089">
    <property type="entry name" value="ZF_RING_2"/>
    <property type="match status" value="1"/>
</dbReference>
<dbReference type="PANTHER" id="PTHR43337:SF13">
    <property type="entry name" value="ADENINE_GUANINE PERMEASE AZG2"/>
    <property type="match status" value="1"/>
</dbReference>
<evidence type="ECO:0000259" key="12">
    <source>
        <dbReference type="PROSITE" id="PS50089"/>
    </source>
</evidence>
<dbReference type="FunFam" id="3.30.40.10:FF:000660">
    <property type="entry name" value="RING/U-box superfamily protein"/>
    <property type="match status" value="1"/>
</dbReference>
<dbReference type="InterPro" id="IPR006043">
    <property type="entry name" value="NCS2"/>
</dbReference>
<protein>
    <recommendedName>
        <fullName evidence="12">RING-type domain-containing protein</fullName>
    </recommendedName>
</protein>
<feature type="transmembrane region" description="Helical" evidence="11">
    <location>
        <begin position="158"/>
        <end position="178"/>
    </location>
</feature>
<keyword evidence="7" id="KW-0862">Zinc</keyword>
<dbReference type="InterPro" id="IPR001841">
    <property type="entry name" value="Znf_RING"/>
</dbReference>
<dbReference type="GO" id="GO:0005886">
    <property type="term" value="C:plasma membrane"/>
    <property type="evidence" value="ECO:0007669"/>
    <property type="project" value="TreeGrafter"/>
</dbReference>
<feature type="transmembrane region" description="Helical" evidence="11">
    <location>
        <begin position="372"/>
        <end position="399"/>
    </location>
</feature>
<keyword evidence="6 10" id="KW-0863">Zinc-finger</keyword>
<dbReference type="PANTHER" id="PTHR43337">
    <property type="entry name" value="XANTHINE/URACIL PERMEASE C887.17-RELATED"/>
    <property type="match status" value="1"/>
</dbReference>
<dbReference type="SUPFAM" id="SSF57850">
    <property type="entry name" value="RING/U-box"/>
    <property type="match status" value="1"/>
</dbReference>
<name>A0A6A6KYM9_HEVBR</name>
<feature type="transmembrane region" description="Helical" evidence="11">
    <location>
        <begin position="419"/>
        <end position="452"/>
    </location>
</feature>
<evidence type="ECO:0000256" key="6">
    <source>
        <dbReference type="ARBA" id="ARBA00022771"/>
    </source>
</evidence>
<dbReference type="InterPro" id="IPR013083">
    <property type="entry name" value="Znf_RING/FYVE/PHD"/>
</dbReference>
<evidence type="ECO:0000256" key="3">
    <source>
        <dbReference type="ARBA" id="ARBA00022448"/>
    </source>
</evidence>
<keyword evidence="8 11" id="KW-1133">Transmembrane helix</keyword>
<evidence type="ECO:0000256" key="9">
    <source>
        <dbReference type="ARBA" id="ARBA00023136"/>
    </source>
</evidence>
<evidence type="ECO:0000256" key="10">
    <source>
        <dbReference type="PROSITE-ProRule" id="PRU00175"/>
    </source>
</evidence>
<feature type="transmembrane region" description="Helical" evidence="11">
    <location>
        <begin position="190"/>
        <end position="209"/>
    </location>
</feature>
<evidence type="ECO:0000313" key="13">
    <source>
        <dbReference type="EMBL" id="KAF2293225.1"/>
    </source>
</evidence>
<dbReference type="Proteomes" id="UP000467840">
    <property type="component" value="Chromosome 13"/>
</dbReference>
<dbReference type="AlphaFoldDB" id="A0A6A6KYM9"/>
<feature type="domain" description="RING-type" evidence="12">
    <location>
        <begin position="569"/>
        <end position="607"/>
    </location>
</feature>
<feature type="transmembrane region" description="Helical" evidence="11">
    <location>
        <begin position="271"/>
        <end position="294"/>
    </location>
</feature>
<comment type="subcellular location">
    <subcellularLocation>
        <location evidence="1">Membrane</location>
        <topology evidence="1">Multi-pass membrane protein</topology>
    </subcellularLocation>
</comment>
<feature type="transmembrane region" description="Helical" evidence="11">
    <location>
        <begin position="106"/>
        <end position="127"/>
    </location>
</feature>
<organism evidence="13 14">
    <name type="scientific">Hevea brasiliensis</name>
    <name type="common">Para rubber tree</name>
    <name type="synonym">Siphonia brasiliensis</name>
    <dbReference type="NCBI Taxonomy" id="3981"/>
    <lineage>
        <taxon>Eukaryota</taxon>
        <taxon>Viridiplantae</taxon>
        <taxon>Streptophyta</taxon>
        <taxon>Embryophyta</taxon>
        <taxon>Tracheophyta</taxon>
        <taxon>Spermatophyta</taxon>
        <taxon>Magnoliopsida</taxon>
        <taxon>eudicotyledons</taxon>
        <taxon>Gunneridae</taxon>
        <taxon>Pentapetalae</taxon>
        <taxon>rosids</taxon>
        <taxon>fabids</taxon>
        <taxon>Malpighiales</taxon>
        <taxon>Euphorbiaceae</taxon>
        <taxon>Crotonoideae</taxon>
        <taxon>Micrandreae</taxon>
        <taxon>Hevea</taxon>
    </lineage>
</organism>
<evidence type="ECO:0000256" key="7">
    <source>
        <dbReference type="ARBA" id="ARBA00022833"/>
    </source>
</evidence>
<dbReference type="GO" id="GO:0005345">
    <property type="term" value="F:purine nucleobase transmembrane transporter activity"/>
    <property type="evidence" value="ECO:0007669"/>
    <property type="project" value="TreeGrafter"/>
</dbReference>
<dbReference type="Pfam" id="PF00860">
    <property type="entry name" value="Xan_ur_permease"/>
    <property type="match status" value="1"/>
</dbReference>
<keyword evidence="3" id="KW-0813">Transport</keyword>
<proteinExistence type="inferred from homology"/>
<dbReference type="InterPro" id="IPR017907">
    <property type="entry name" value="Znf_RING_CS"/>
</dbReference>
<evidence type="ECO:0000256" key="11">
    <source>
        <dbReference type="SAM" id="Phobius"/>
    </source>
</evidence>
<dbReference type="SMART" id="SM00184">
    <property type="entry name" value="RING"/>
    <property type="match status" value="1"/>
</dbReference>
<evidence type="ECO:0000256" key="5">
    <source>
        <dbReference type="ARBA" id="ARBA00022723"/>
    </source>
</evidence>
<feature type="transmembrane region" description="Helical" evidence="11">
    <location>
        <begin position="331"/>
        <end position="351"/>
    </location>
</feature>
<keyword evidence="4 11" id="KW-0812">Transmembrane</keyword>
<keyword evidence="14" id="KW-1185">Reference proteome</keyword>
<dbReference type="GO" id="GO:0008270">
    <property type="term" value="F:zinc ion binding"/>
    <property type="evidence" value="ECO:0007669"/>
    <property type="project" value="UniProtKB-KW"/>
</dbReference>
<dbReference type="GO" id="GO:0015853">
    <property type="term" value="P:adenine transport"/>
    <property type="evidence" value="ECO:0007669"/>
    <property type="project" value="TreeGrafter"/>
</dbReference>
<dbReference type="InterPro" id="IPR045018">
    <property type="entry name" value="Azg-like"/>
</dbReference>
<reference evidence="13 14" key="1">
    <citation type="journal article" date="2020" name="Mol. Plant">
        <title>The Chromosome-Based Rubber Tree Genome Provides New Insights into Spurge Genome Evolution and Rubber Biosynthesis.</title>
        <authorList>
            <person name="Liu J."/>
            <person name="Shi C."/>
            <person name="Shi C.C."/>
            <person name="Li W."/>
            <person name="Zhang Q.J."/>
            <person name="Zhang Y."/>
            <person name="Li K."/>
            <person name="Lu H.F."/>
            <person name="Shi C."/>
            <person name="Zhu S.T."/>
            <person name="Xiao Z.Y."/>
            <person name="Nan H."/>
            <person name="Yue Y."/>
            <person name="Zhu X.G."/>
            <person name="Wu Y."/>
            <person name="Hong X.N."/>
            <person name="Fan G.Y."/>
            <person name="Tong Y."/>
            <person name="Zhang D."/>
            <person name="Mao C.L."/>
            <person name="Liu Y.L."/>
            <person name="Hao S.J."/>
            <person name="Liu W.Q."/>
            <person name="Lv M.Q."/>
            <person name="Zhang H.B."/>
            <person name="Liu Y."/>
            <person name="Hu-Tang G.R."/>
            <person name="Wang J.P."/>
            <person name="Wang J.H."/>
            <person name="Sun Y.H."/>
            <person name="Ni S.B."/>
            <person name="Chen W.B."/>
            <person name="Zhang X.C."/>
            <person name="Jiao Y.N."/>
            <person name="Eichler E.E."/>
            <person name="Li G.H."/>
            <person name="Liu X."/>
            <person name="Gao L.Z."/>
        </authorList>
    </citation>
    <scope>NUCLEOTIDE SEQUENCE [LARGE SCALE GENOMIC DNA]</scope>
    <source>
        <strain evidence="14">cv. GT1</strain>
        <tissue evidence="13">Leaf</tissue>
    </source>
</reference>
<evidence type="ECO:0000256" key="8">
    <source>
        <dbReference type="ARBA" id="ARBA00022989"/>
    </source>
</evidence>
<feature type="transmembrane region" description="Helical" evidence="11">
    <location>
        <begin position="247"/>
        <end position="264"/>
    </location>
</feature>